<dbReference type="EMBL" id="BAABJX010000011">
    <property type="protein sequence ID" value="GAA4824217.1"/>
    <property type="molecule type" value="Genomic_DNA"/>
</dbReference>
<dbReference type="Proteomes" id="UP001500298">
    <property type="component" value="Unassembled WGS sequence"/>
</dbReference>
<name>A0ABP9D0H5_9BACT</name>
<sequence length="108" mass="12202">MINYNNNLVNLEFETIPFEAYDGFKCNLKRVITEKPSTLGPLLFVHGSGVRSNLFNAPNETNILKMASAAGYDVWVENWRASIEFEPNEWDLDTAAINDHPAAVEKNK</sequence>
<gene>
    <name evidence="1" type="ORF">GCM10023331_05940</name>
</gene>
<dbReference type="Gene3D" id="3.40.50.1820">
    <property type="entry name" value="alpha/beta hydrolase"/>
    <property type="match status" value="1"/>
</dbReference>
<evidence type="ECO:0000313" key="2">
    <source>
        <dbReference type="Proteomes" id="UP001500298"/>
    </source>
</evidence>
<dbReference type="InterPro" id="IPR029058">
    <property type="entry name" value="AB_hydrolase_fold"/>
</dbReference>
<keyword evidence="2" id="KW-1185">Reference proteome</keyword>
<evidence type="ECO:0000313" key="1">
    <source>
        <dbReference type="EMBL" id="GAA4824217.1"/>
    </source>
</evidence>
<comment type="caution">
    <text evidence="1">The sequence shown here is derived from an EMBL/GenBank/DDBJ whole genome shotgun (WGS) entry which is preliminary data.</text>
</comment>
<evidence type="ECO:0008006" key="3">
    <source>
        <dbReference type="Google" id="ProtNLM"/>
    </source>
</evidence>
<accession>A0ABP9D0H5</accession>
<organism evidence="1 2">
    <name type="scientific">Algivirga pacifica</name>
    <dbReference type="NCBI Taxonomy" id="1162670"/>
    <lineage>
        <taxon>Bacteria</taxon>
        <taxon>Pseudomonadati</taxon>
        <taxon>Bacteroidota</taxon>
        <taxon>Cytophagia</taxon>
        <taxon>Cytophagales</taxon>
        <taxon>Flammeovirgaceae</taxon>
        <taxon>Algivirga</taxon>
    </lineage>
</organism>
<dbReference type="SUPFAM" id="SSF53474">
    <property type="entry name" value="alpha/beta-Hydrolases"/>
    <property type="match status" value="1"/>
</dbReference>
<protein>
    <recommendedName>
        <fullName evidence="3">Alpha/beta hydrolase</fullName>
    </recommendedName>
</protein>
<proteinExistence type="predicted"/>
<reference evidence="2" key="1">
    <citation type="journal article" date="2019" name="Int. J. Syst. Evol. Microbiol.">
        <title>The Global Catalogue of Microorganisms (GCM) 10K type strain sequencing project: providing services to taxonomists for standard genome sequencing and annotation.</title>
        <authorList>
            <consortium name="The Broad Institute Genomics Platform"/>
            <consortium name="The Broad Institute Genome Sequencing Center for Infectious Disease"/>
            <person name="Wu L."/>
            <person name="Ma J."/>
        </authorList>
    </citation>
    <scope>NUCLEOTIDE SEQUENCE [LARGE SCALE GENOMIC DNA]</scope>
    <source>
        <strain evidence="2">JCM 18326</strain>
    </source>
</reference>